<keyword evidence="2" id="KW-1185">Reference proteome</keyword>
<sequence length="129" mass="14699">MNLGLVRGVVWRREAMRASWRSRSSSYCSTEMALDLFVPLSRIDLLQKLSSSRSTISRDPSSILGFFLGLVSLFSRLGTRTGIVPMITKLTMVDENESERVSSLLPFFSDPNNYIYLFIFLNSKQNFES</sequence>
<comment type="caution">
    <text evidence="1">The sequence shown here is derived from an EMBL/GenBank/DDBJ whole genome shotgun (WGS) entry which is preliminary data.</text>
</comment>
<protein>
    <submittedName>
        <fullName evidence="1">Uncharacterized protein</fullName>
    </submittedName>
</protein>
<dbReference type="AlphaFoldDB" id="A0A2P5AJZ6"/>
<evidence type="ECO:0000313" key="2">
    <source>
        <dbReference type="Proteomes" id="UP000237000"/>
    </source>
</evidence>
<proteinExistence type="predicted"/>
<evidence type="ECO:0000313" key="1">
    <source>
        <dbReference type="EMBL" id="PON36872.1"/>
    </source>
</evidence>
<name>A0A2P5AJZ6_TREOI</name>
<dbReference type="EMBL" id="JXTC01000811">
    <property type="protein sequence ID" value="PON36872.1"/>
    <property type="molecule type" value="Genomic_DNA"/>
</dbReference>
<accession>A0A2P5AJZ6</accession>
<gene>
    <name evidence="1" type="ORF">TorRG33x02_348510</name>
</gene>
<reference evidence="2" key="1">
    <citation type="submission" date="2016-06" db="EMBL/GenBank/DDBJ databases">
        <title>Parallel loss of symbiosis genes in relatives of nitrogen-fixing non-legume Parasponia.</title>
        <authorList>
            <person name="Van Velzen R."/>
            <person name="Holmer R."/>
            <person name="Bu F."/>
            <person name="Rutten L."/>
            <person name="Van Zeijl A."/>
            <person name="Liu W."/>
            <person name="Santuari L."/>
            <person name="Cao Q."/>
            <person name="Sharma T."/>
            <person name="Shen D."/>
            <person name="Roswanjaya Y."/>
            <person name="Wardhani T."/>
            <person name="Kalhor M.S."/>
            <person name="Jansen J."/>
            <person name="Van den Hoogen J."/>
            <person name="Gungor B."/>
            <person name="Hartog M."/>
            <person name="Hontelez J."/>
            <person name="Verver J."/>
            <person name="Yang W.-C."/>
            <person name="Schijlen E."/>
            <person name="Repin R."/>
            <person name="Schilthuizen M."/>
            <person name="Schranz E."/>
            <person name="Heidstra R."/>
            <person name="Miyata K."/>
            <person name="Fedorova E."/>
            <person name="Kohlen W."/>
            <person name="Bisseling T."/>
            <person name="Smit S."/>
            <person name="Geurts R."/>
        </authorList>
    </citation>
    <scope>NUCLEOTIDE SEQUENCE [LARGE SCALE GENOMIC DNA]</scope>
    <source>
        <strain evidence="2">cv. RG33-2</strain>
    </source>
</reference>
<dbReference type="Proteomes" id="UP000237000">
    <property type="component" value="Unassembled WGS sequence"/>
</dbReference>
<dbReference type="InParanoid" id="A0A2P5AJZ6"/>
<organism evidence="1 2">
    <name type="scientific">Trema orientale</name>
    <name type="common">Charcoal tree</name>
    <name type="synonym">Celtis orientalis</name>
    <dbReference type="NCBI Taxonomy" id="63057"/>
    <lineage>
        <taxon>Eukaryota</taxon>
        <taxon>Viridiplantae</taxon>
        <taxon>Streptophyta</taxon>
        <taxon>Embryophyta</taxon>
        <taxon>Tracheophyta</taxon>
        <taxon>Spermatophyta</taxon>
        <taxon>Magnoliopsida</taxon>
        <taxon>eudicotyledons</taxon>
        <taxon>Gunneridae</taxon>
        <taxon>Pentapetalae</taxon>
        <taxon>rosids</taxon>
        <taxon>fabids</taxon>
        <taxon>Rosales</taxon>
        <taxon>Cannabaceae</taxon>
        <taxon>Trema</taxon>
    </lineage>
</organism>